<gene>
    <name evidence="2" type="ORF">UY28_C0052G0007</name>
</gene>
<evidence type="ECO:0000256" key="1">
    <source>
        <dbReference type="SAM" id="MobiDB-lite"/>
    </source>
</evidence>
<accession>A0A0G1UMN2</accession>
<dbReference type="AlphaFoldDB" id="A0A0G1UMN2"/>
<protein>
    <submittedName>
        <fullName evidence="2">Chaperone protein DnaK</fullName>
    </submittedName>
</protein>
<evidence type="ECO:0000313" key="2">
    <source>
        <dbReference type="EMBL" id="KKU95399.1"/>
    </source>
</evidence>
<comment type="caution">
    <text evidence="2">The sequence shown here is derived from an EMBL/GenBank/DDBJ whole genome shotgun (WGS) entry which is preliminary data.</text>
</comment>
<sequence length="157" mass="17119">MIKKKLIRMIILLAGSVVIFRMMPVLPENKPAAKAEIKQIQQTDVLGVKREAGKKPATPTNMPTGVPTPRPTSDPQTTVEPTTPAIVQINYPTPTPTPSVMPAVEPIEPPIVIPPTVKPDFPPDWGCDCERSCPVGMNCTQKDKLWDICLCIQSVAE</sequence>
<organism evidence="2 3">
    <name type="scientific">Candidatus Amesbacteria bacterium GW2011_GWB1_48_13</name>
    <dbReference type="NCBI Taxonomy" id="1618362"/>
    <lineage>
        <taxon>Bacteria</taxon>
        <taxon>Candidatus Amesiibacteriota</taxon>
    </lineage>
</organism>
<evidence type="ECO:0000313" key="3">
    <source>
        <dbReference type="Proteomes" id="UP000034694"/>
    </source>
</evidence>
<feature type="region of interest" description="Disordered" evidence="1">
    <location>
        <begin position="52"/>
        <end position="80"/>
    </location>
</feature>
<dbReference type="EMBL" id="LCPK01000052">
    <property type="protein sequence ID" value="KKU95399.1"/>
    <property type="molecule type" value="Genomic_DNA"/>
</dbReference>
<reference evidence="2 3" key="1">
    <citation type="journal article" date="2015" name="Nature">
        <title>rRNA introns, odd ribosomes, and small enigmatic genomes across a large radiation of phyla.</title>
        <authorList>
            <person name="Brown C.T."/>
            <person name="Hug L.A."/>
            <person name="Thomas B.C."/>
            <person name="Sharon I."/>
            <person name="Castelle C.J."/>
            <person name="Singh A."/>
            <person name="Wilkins M.J."/>
            <person name="Williams K.H."/>
            <person name="Banfield J.F."/>
        </authorList>
    </citation>
    <scope>NUCLEOTIDE SEQUENCE [LARGE SCALE GENOMIC DNA]</scope>
</reference>
<name>A0A0G1UMN2_9BACT</name>
<proteinExistence type="predicted"/>
<dbReference type="Proteomes" id="UP000034694">
    <property type="component" value="Unassembled WGS sequence"/>
</dbReference>